<dbReference type="GO" id="GO:0005524">
    <property type="term" value="F:ATP binding"/>
    <property type="evidence" value="ECO:0007669"/>
    <property type="project" value="UniProtKB-KW"/>
</dbReference>
<keyword evidence="5" id="KW-0808">Transferase</keyword>
<evidence type="ECO:0000256" key="12">
    <source>
        <dbReference type="ARBA" id="ARBA00023136"/>
    </source>
</evidence>
<dbReference type="InterPro" id="IPR050980">
    <property type="entry name" value="2C_sensor_his_kinase"/>
</dbReference>
<dbReference type="STRING" id="168935.AUP42_09195"/>
<proteinExistence type="predicted"/>
<evidence type="ECO:0000256" key="8">
    <source>
        <dbReference type="ARBA" id="ARBA00022777"/>
    </source>
</evidence>
<dbReference type="PANTHER" id="PTHR44936">
    <property type="entry name" value="SENSOR PROTEIN CREC"/>
    <property type="match status" value="1"/>
</dbReference>
<dbReference type="PROSITE" id="PS50885">
    <property type="entry name" value="HAMP"/>
    <property type="match status" value="1"/>
</dbReference>
<feature type="non-terminal residue" evidence="15">
    <location>
        <position position="229"/>
    </location>
</feature>
<evidence type="ECO:0000256" key="5">
    <source>
        <dbReference type="ARBA" id="ARBA00022679"/>
    </source>
</evidence>
<dbReference type="Gene3D" id="6.10.340.10">
    <property type="match status" value="1"/>
</dbReference>
<feature type="domain" description="HAMP" evidence="14">
    <location>
        <begin position="174"/>
        <end position="226"/>
    </location>
</feature>
<evidence type="ECO:0000256" key="2">
    <source>
        <dbReference type="ARBA" id="ARBA00004429"/>
    </source>
</evidence>
<reference evidence="15 16" key="1">
    <citation type="journal article" date="2018" name="Nat. Biotechnol.">
        <title>A standardized bacterial taxonomy based on genome phylogeny substantially revises the tree of life.</title>
        <authorList>
            <person name="Parks D.H."/>
            <person name="Chuvochina M."/>
            <person name="Waite D.W."/>
            <person name="Rinke C."/>
            <person name="Skarshewski A."/>
            <person name="Chaumeil P.A."/>
            <person name="Hugenholtz P."/>
        </authorList>
    </citation>
    <scope>NUCLEOTIDE SEQUENCE [LARGE SCALE GENOMIC DNA]</scope>
    <source>
        <strain evidence="15">UBA9881</strain>
    </source>
</reference>
<evidence type="ECO:0000256" key="11">
    <source>
        <dbReference type="ARBA" id="ARBA00023012"/>
    </source>
</evidence>
<feature type="transmembrane region" description="Helical" evidence="13">
    <location>
        <begin position="152"/>
        <end position="173"/>
    </location>
</feature>
<keyword evidence="4" id="KW-0997">Cell inner membrane</keyword>
<evidence type="ECO:0000256" key="13">
    <source>
        <dbReference type="SAM" id="Phobius"/>
    </source>
</evidence>
<accession>A0A3D5N8E9</accession>
<dbReference type="GO" id="GO:0000155">
    <property type="term" value="F:phosphorelay sensor kinase activity"/>
    <property type="evidence" value="ECO:0007669"/>
    <property type="project" value="TreeGrafter"/>
</dbReference>
<keyword evidence="8 15" id="KW-0418">Kinase</keyword>
<comment type="caution">
    <text evidence="15">The sequence shown here is derived from an EMBL/GenBank/DDBJ whole genome shotgun (WGS) entry which is preliminary data.</text>
</comment>
<keyword evidence="9" id="KW-0067">ATP-binding</keyword>
<dbReference type="GO" id="GO:0005886">
    <property type="term" value="C:plasma membrane"/>
    <property type="evidence" value="ECO:0007669"/>
    <property type="project" value="UniProtKB-SubCell"/>
</dbReference>
<dbReference type="AlphaFoldDB" id="A0A3D5N8E9"/>
<dbReference type="PANTHER" id="PTHR44936:SF5">
    <property type="entry name" value="SENSOR HISTIDINE KINASE ENVZ"/>
    <property type="match status" value="1"/>
</dbReference>
<evidence type="ECO:0000256" key="9">
    <source>
        <dbReference type="ARBA" id="ARBA00022840"/>
    </source>
</evidence>
<organism evidence="15 16">
    <name type="scientific">Thalassospira lucentensis</name>
    <dbReference type="NCBI Taxonomy" id="168935"/>
    <lineage>
        <taxon>Bacteria</taxon>
        <taxon>Pseudomonadati</taxon>
        <taxon>Pseudomonadota</taxon>
        <taxon>Alphaproteobacteria</taxon>
        <taxon>Rhodospirillales</taxon>
        <taxon>Thalassospiraceae</taxon>
        <taxon>Thalassospira</taxon>
    </lineage>
</organism>
<evidence type="ECO:0000256" key="7">
    <source>
        <dbReference type="ARBA" id="ARBA00022741"/>
    </source>
</evidence>
<dbReference type="EMBL" id="DPOP01000089">
    <property type="protein sequence ID" value="HCW67691.1"/>
    <property type="molecule type" value="Genomic_DNA"/>
</dbReference>
<evidence type="ECO:0000256" key="1">
    <source>
        <dbReference type="ARBA" id="ARBA00000085"/>
    </source>
</evidence>
<dbReference type="SMART" id="SM00304">
    <property type="entry name" value="HAMP"/>
    <property type="match status" value="1"/>
</dbReference>
<comment type="catalytic activity">
    <reaction evidence="1">
        <text>ATP + protein L-histidine = ADP + protein N-phospho-L-histidine.</text>
        <dbReference type="EC" id="2.7.13.3"/>
    </reaction>
</comment>
<keyword evidence="10 13" id="KW-1133">Transmembrane helix</keyword>
<gene>
    <name evidence="15" type="ORF">DHR80_10905</name>
</gene>
<feature type="transmembrane region" description="Helical" evidence="13">
    <location>
        <begin position="6"/>
        <end position="29"/>
    </location>
</feature>
<dbReference type="Pfam" id="PF00672">
    <property type="entry name" value="HAMP"/>
    <property type="match status" value="1"/>
</dbReference>
<keyword evidence="7" id="KW-0547">Nucleotide-binding</keyword>
<evidence type="ECO:0000256" key="10">
    <source>
        <dbReference type="ARBA" id="ARBA00022989"/>
    </source>
</evidence>
<comment type="subcellular location">
    <subcellularLocation>
        <location evidence="2">Cell inner membrane</location>
        <topology evidence="2">Multi-pass membrane protein</topology>
    </subcellularLocation>
</comment>
<keyword evidence="11" id="KW-0902">Two-component regulatory system</keyword>
<evidence type="ECO:0000256" key="6">
    <source>
        <dbReference type="ARBA" id="ARBA00022692"/>
    </source>
</evidence>
<evidence type="ECO:0000256" key="3">
    <source>
        <dbReference type="ARBA" id="ARBA00012438"/>
    </source>
</evidence>
<name>A0A3D5N8E9_9PROT</name>
<dbReference type="Proteomes" id="UP000264179">
    <property type="component" value="Unassembled WGS sequence"/>
</dbReference>
<dbReference type="EC" id="2.7.13.3" evidence="3"/>
<keyword evidence="6 13" id="KW-0812">Transmembrane</keyword>
<evidence type="ECO:0000313" key="15">
    <source>
        <dbReference type="EMBL" id="HCW67691.1"/>
    </source>
</evidence>
<evidence type="ECO:0000256" key="4">
    <source>
        <dbReference type="ARBA" id="ARBA00022519"/>
    </source>
</evidence>
<dbReference type="InterPro" id="IPR003660">
    <property type="entry name" value="HAMP_dom"/>
</dbReference>
<sequence>MPTGLLGRSLLILMTPMLLLQIVTVLIFFERHWDTVARQLSRGLAGDVAYVIDYLGQFPDEEHYQWIQHSARGRMQLDLVFEPDEILQEETTEPPFGLVSEELFNALDERLARPFYFNLDLDDRRLEIRVQLKDGVLSIVAPRKRLYNSTTYIFFMWIAGSALILYGVAVIFMRNQVRPIRRLAKAADQFGRGVDVEDFKPEGASEVRMAATSFLSMRDRIGRHLSQRT</sequence>
<dbReference type="CDD" id="cd06225">
    <property type="entry name" value="HAMP"/>
    <property type="match status" value="1"/>
</dbReference>
<keyword evidence="4" id="KW-1003">Cell membrane</keyword>
<evidence type="ECO:0000313" key="16">
    <source>
        <dbReference type="Proteomes" id="UP000264179"/>
    </source>
</evidence>
<protein>
    <recommendedName>
        <fullName evidence="3">histidine kinase</fullName>
        <ecNumber evidence="3">2.7.13.3</ecNumber>
    </recommendedName>
</protein>
<evidence type="ECO:0000259" key="14">
    <source>
        <dbReference type="PROSITE" id="PS50885"/>
    </source>
</evidence>
<keyword evidence="12 13" id="KW-0472">Membrane</keyword>